<feature type="compositionally biased region" description="Polar residues" evidence="1">
    <location>
        <begin position="284"/>
        <end position="308"/>
    </location>
</feature>
<dbReference type="EnsemblMetazoa" id="LLOJ004312-RA">
    <property type="protein sequence ID" value="LLOJ004312-PA"/>
    <property type="gene ID" value="LLOJ004312"/>
</dbReference>
<dbReference type="Proteomes" id="UP000092461">
    <property type="component" value="Unassembled WGS sequence"/>
</dbReference>
<evidence type="ECO:0000313" key="2">
    <source>
        <dbReference type="EnsemblMetazoa" id="LLOJ004312-PA"/>
    </source>
</evidence>
<evidence type="ECO:0000256" key="1">
    <source>
        <dbReference type="SAM" id="MobiDB-lite"/>
    </source>
</evidence>
<organism evidence="2 3">
    <name type="scientific">Lutzomyia longipalpis</name>
    <name type="common">Sand fly</name>
    <dbReference type="NCBI Taxonomy" id="7200"/>
    <lineage>
        <taxon>Eukaryota</taxon>
        <taxon>Metazoa</taxon>
        <taxon>Ecdysozoa</taxon>
        <taxon>Arthropoda</taxon>
        <taxon>Hexapoda</taxon>
        <taxon>Insecta</taxon>
        <taxon>Pterygota</taxon>
        <taxon>Neoptera</taxon>
        <taxon>Endopterygota</taxon>
        <taxon>Diptera</taxon>
        <taxon>Nematocera</taxon>
        <taxon>Psychodoidea</taxon>
        <taxon>Psychodidae</taxon>
        <taxon>Lutzomyia</taxon>
        <taxon>Lutzomyia</taxon>
    </lineage>
</organism>
<evidence type="ECO:0000313" key="3">
    <source>
        <dbReference type="Proteomes" id="UP000092461"/>
    </source>
</evidence>
<feature type="compositionally biased region" description="Low complexity" evidence="1">
    <location>
        <begin position="629"/>
        <end position="643"/>
    </location>
</feature>
<name>A0A1B0GI98_LUTLO</name>
<dbReference type="EMBL" id="AJWK01013596">
    <property type="status" value="NOT_ANNOTATED_CDS"/>
    <property type="molecule type" value="Genomic_DNA"/>
</dbReference>
<sequence>MTSPEADYNSNPHYALNQLQCSVASSQDFTHDNSDYQWFLDYGYREGVPHQSILSSLSASYNGIGELSYYEDLAKNIDVNLAEVDMESFRAEDINSLLNIPSSRKRPENEFDASICKSELLFSPVKESHISVDSLDMDGYPNEDIILTCKANKDNYTIAFEGSIAYSEDSYYGETRGGGGVRHQRIDEVVRRKALESMSRSDTGFTTWSKLKKAASSQLQRYPSGNNNTSVTQVPRHNPHCILRKSSSMPSLHHPGGKGNVLNVSQAVSSFATNGRLPRVVMPSSGTESPAPLQSSSNTSNNEHVPNQPSFSLVKLFIKQKSNSTDTCMDVSSGCWPSDSSSSAEQNRVRKRSMNDSGKCSALSRHDEEGDDDSSSCQYDSLDVQVNMDNKAAATRQRSNDLYKEVFDSPSRRSYKECNLNIRTQPKHPAVFNLNNNNSLEANKSLTDTSRTSENLTQVYNKMRVPLDMITRSMQTSFPIAPPKERVKVVPPSFLAQLNRHEKKTAPVYVIYPNYTLPNLDFLEMQNEVILSPLEFPATKRPRPKSLADIENIAAGKYNHIVDWKSLFMLLPKEYRRMLRNLPEVEDDVDDYDVDVTSQKPIFSMTPPIRRSSRSLSCDCASYVQGTCTSSSSNSSTNQPPSSGYRGSSTLLTDSELDNNNDNMRNMYVYQYDNNKIESDVERPPTGRNVKGILRRGASQPKPRYKRNSMIEEEQRAQVEKRRSLQDIPYYEDFPEEYESVDKRLPYRSRPLYSGYNNIDPSNHRLPHPKQYYDCNAVKLNKTNYNYMTELNDLELNRALSGRLSQTPPFTSPQKDPDADARIRAENFLSSVPKSELKYYAEVANILESIENVTEPYDRLKLRNEVSRALVQKRVSFNPPEGTNNPNIINNNLLVMPAAGLKPFTTPPNSPNISMAVPKAKAAASEKEKQEKIQSNRFKRLQIQWELLSKESQGTLKENKLETKSGGSTPTSAPKSRIPRPVSYPTAKPLHTDNKSLRSPSKIVPPRKYTTTANTSSPTIPPAVTTRTTTKLHGTPKRTPTPRVATRTR</sequence>
<feature type="compositionally biased region" description="Polar residues" evidence="1">
    <location>
        <begin position="965"/>
        <end position="974"/>
    </location>
</feature>
<dbReference type="VEuPathDB" id="VectorBase:LLONM1_005281"/>
<feature type="region of interest" description="Disordered" evidence="1">
    <location>
        <begin position="275"/>
        <end position="308"/>
    </location>
</feature>
<feature type="region of interest" description="Disordered" evidence="1">
    <location>
        <begin position="329"/>
        <end position="377"/>
    </location>
</feature>
<protein>
    <submittedName>
        <fullName evidence="2">Uncharacterized protein</fullName>
    </submittedName>
</protein>
<keyword evidence="3" id="KW-1185">Reference proteome</keyword>
<reference evidence="2" key="1">
    <citation type="submission" date="2020-05" db="UniProtKB">
        <authorList>
            <consortium name="EnsemblMetazoa"/>
        </authorList>
    </citation>
    <scope>IDENTIFICATION</scope>
    <source>
        <strain evidence="2">Jacobina</strain>
    </source>
</reference>
<dbReference type="VEuPathDB" id="VectorBase:LLOJ004312"/>
<feature type="region of interest" description="Disordered" evidence="1">
    <location>
        <begin position="956"/>
        <end position="1049"/>
    </location>
</feature>
<feature type="compositionally biased region" description="Polar residues" evidence="1">
    <location>
        <begin position="645"/>
        <end position="660"/>
    </location>
</feature>
<proteinExistence type="predicted"/>
<feature type="region of interest" description="Disordered" evidence="1">
    <location>
        <begin position="626"/>
        <end position="660"/>
    </location>
</feature>
<accession>A0A1B0GI98</accession>
<feature type="compositionally biased region" description="Low complexity" evidence="1">
    <location>
        <begin position="332"/>
        <end position="343"/>
    </location>
</feature>
<dbReference type="AlphaFoldDB" id="A0A1B0GI98"/>
<feature type="compositionally biased region" description="Low complexity" evidence="1">
    <location>
        <begin position="1037"/>
        <end position="1049"/>
    </location>
</feature>